<accession>A0A854QGI3</accession>
<dbReference type="OrthoDB" id="10314460at2759"/>
<evidence type="ECO:0000313" key="2">
    <source>
        <dbReference type="EMBL" id="OXG18246.1"/>
    </source>
</evidence>
<evidence type="ECO:0000256" key="1">
    <source>
        <dbReference type="SAM" id="SignalP"/>
    </source>
</evidence>
<sequence>MRFTSFFIAALPFVGSAFAVPLNNKASDALVARSESLAPRTVDYVGILTTLDNDIKNAGPLSGDSTEGEVTAVLTAVKEAFDTAKSALHIGSSKRDVDTDVVARDNTANEVSTLLSTVSADVKGLIAPVDVTLLSLPAVGGLVKEVNSALDSVLVGLGDVLGGVVALVAKTLNSLGIDIAPFLSKDINILYDIFGKL</sequence>
<dbReference type="EMBL" id="AMKT01000056">
    <property type="protein sequence ID" value="OXG18246.1"/>
    <property type="molecule type" value="Genomic_DNA"/>
</dbReference>
<dbReference type="AlphaFoldDB" id="A0A854QGI3"/>
<gene>
    <name evidence="2" type="ORF">C361_04368</name>
</gene>
<evidence type="ECO:0000313" key="3">
    <source>
        <dbReference type="Proteomes" id="UP000199727"/>
    </source>
</evidence>
<protein>
    <submittedName>
        <fullName evidence="2">Uncharacterized protein</fullName>
    </submittedName>
</protein>
<reference evidence="2 3" key="1">
    <citation type="submission" date="2017-06" db="EMBL/GenBank/DDBJ databases">
        <title>Global population genomics of the pathogenic fungus Cryptococcus neoformans var. grubii.</title>
        <authorList>
            <person name="Cuomo C."/>
            <person name="Litvintseva A."/>
            <person name="Chen Y."/>
            <person name="Young S."/>
            <person name="Zeng Q."/>
            <person name="Chapman S."/>
            <person name="Gujja S."/>
            <person name="Saif S."/>
            <person name="Birren B."/>
        </authorList>
    </citation>
    <scope>NUCLEOTIDE SEQUENCE [LARGE SCALE GENOMIC DNA]</scope>
    <source>
        <strain evidence="2 3">Tu259-1</strain>
    </source>
</reference>
<organism evidence="2 3">
    <name type="scientific">Cryptococcus neoformans Tu259-1</name>
    <dbReference type="NCBI Taxonomy" id="1230072"/>
    <lineage>
        <taxon>Eukaryota</taxon>
        <taxon>Fungi</taxon>
        <taxon>Dikarya</taxon>
        <taxon>Basidiomycota</taxon>
        <taxon>Agaricomycotina</taxon>
        <taxon>Tremellomycetes</taxon>
        <taxon>Tremellales</taxon>
        <taxon>Cryptococcaceae</taxon>
        <taxon>Cryptococcus</taxon>
        <taxon>Cryptococcus neoformans species complex</taxon>
    </lineage>
</organism>
<comment type="caution">
    <text evidence="2">The sequence shown here is derived from an EMBL/GenBank/DDBJ whole genome shotgun (WGS) entry which is preliminary data.</text>
</comment>
<feature type="signal peptide" evidence="1">
    <location>
        <begin position="1"/>
        <end position="19"/>
    </location>
</feature>
<proteinExistence type="predicted"/>
<feature type="chain" id="PRO_5032837614" evidence="1">
    <location>
        <begin position="20"/>
        <end position="197"/>
    </location>
</feature>
<keyword evidence="1" id="KW-0732">Signal</keyword>
<name>A0A854QGI3_CRYNE</name>
<dbReference type="Proteomes" id="UP000199727">
    <property type="component" value="Unassembled WGS sequence"/>
</dbReference>